<dbReference type="RefSeq" id="WP_340339753.1">
    <property type="nucleotide sequence ID" value="NZ_JBBKZS010000035.1"/>
</dbReference>
<dbReference type="Proteomes" id="UP001367030">
    <property type="component" value="Unassembled WGS sequence"/>
</dbReference>
<reference evidence="2 3" key="1">
    <citation type="submission" date="2024-03" db="EMBL/GenBank/DDBJ databases">
        <title>Novel species of the genus Variovorax.</title>
        <authorList>
            <person name="Liu Q."/>
            <person name="Xin Y.-H."/>
        </authorList>
    </citation>
    <scope>NUCLEOTIDE SEQUENCE [LARGE SCALE GENOMIC DNA]</scope>
    <source>
        <strain evidence="2 3">KACC 18901</strain>
    </source>
</reference>
<dbReference type="SUPFAM" id="SSF52200">
    <property type="entry name" value="Toll/Interleukin receptor TIR domain"/>
    <property type="match status" value="1"/>
</dbReference>
<evidence type="ECO:0000313" key="2">
    <source>
        <dbReference type="EMBL" id="MEJ8859717.1"/>
    </source>
</evidence>
<accession>A0ABU8XM05</accession>
<protein>
    <submittedName>
        <fullName evidence="2">TIR domain-containing protein</fullName>
    </submittedName>
</protein>
<dbReference type="InterPro" id="IPR035897">
    <property type="entry name" value="Toll_tir_struct_dom_sf"/>
</dbReference>
<name>A0ABU8XM05_9BURK</name>
<dbReference type="EMBL" id="JBBKZS010000035">
    <property type="protein sequence ID" value="MEJ8859717.1"/>
    <property type="molecule type" value="Genomic_DNA"/>
</dbReference>
<comment type="caution">
    <text evidence="2">The sequence shown here is derived from an EMBL/GenBank/DDBJ whole genome shotgun (WGS) entry which is preliminary data.</text>
</comment>
<organism evidence="2 3">
    <name type="scientific">Variovorax robiniae</name>
    <dbReference type="NCBI Taxonomy" id="1836199"/>
    <lineage>
        <taxon>Bacteria</taxon>
        <taxon>Pseudomonadati</taxon>
        <taxon>Pseudomonadota</taxon>
        <taxon>Betaproteobacteria</taxon>
        <taxon>Burkholderiales</taxon>
        <taxon>Comamonadaceae</taxon>
        <taxon>Variovorax</taxon>
    </lineage>
</organism>
<feature type="domain" description="TIR" evidence="1">
    <location>
        <begin position="168"/>
        <end position="279"/>
    </location>
</feature>
<gene>
    <name evidence="2" type="ORF">WKW79_34520</name>
</gene>
<evidence type="ECO:0000313" key="3">
    <source>
        <dbReference type="Proteomes" id="UP001367030"/>
    </source>
</evidence>
<dbReference type="Pfam" id="PF13676">
    <property type="entry name" value="TIR_2"/>
    <property type="match status" value="1"/>
</dbReference>
<proteinExistence type="predicted"/>
<keyword evidence="3" id="KW-1185">Reference proteome</keyword>
<dbReference type="InterPro" id="IPR041160">
    <property type="entry name" value="LD_cluster2"/>
</dbReference>
<dbReference type="Gene3D" id="3.40.50.10140">
    <property type="entry name" value="Toll/interleukin-1 receptor homology (TIR) domain"/>
    <property type="match status" value="1"/>
</dbReference>
<sequence length="719" mass="79406">MDPLRLYVVFDPGFRQGLEWARFLTLAFSAVGMQREEVRVGVPVQWRWKPWDSADADGMPLPIDLAHAAQNVVIVLVDDNLIAVPGWSTWMKRLRESMARRGAIDSIVPVQLAGAIPDWVCTLNMLNLGRDAAPGDQRARTQFRVRLLNIILAQRKRSNDDTVSGHGIFLSHAKRDAKAAAESFVTRLNDAKDNLGVRYFYDAISLLASDDYEERFVRAIKSGSLLAIVTDAYHTRPWCRWEILTAKEHGRPVVVVDMSRDRIERTYPYLANVPSIRLPVSDPDDLSEADIESVLLALLSEALRVELWRDKAIEHQKEIPSAHIAVRPPELADLAVLPAAREDGEIAMLLYPDPPLSSEETQLLRRARPGLVLVTPTQLGGVVSGGGKPRSMDGRLVAISVSDTSRQDLERLGLAVFDDPEDESHQDITDAVLRALLTPLIVAGARVAYGGRIEAAHNFTHVIYGQLGVAYRRVGRQQAARPFVNFQPAARVLQAPEKEKGALAHHLRTLAPYGEVWTTHAGRVVGRFAAAEGEEGSLLTYRVGESRPAVVRDEDELQVTTLWHEIDALQPPRNAAALTDMREQMARDCDARILVGGRVAGFSGEVPGLVEEALLTLTARRPLLILGGFGGISRDIAASLGLIDDRFRTPRQPQEYVEKGRDYRAKVEAGLDQLRKQRSAFEAMYSAQELDQLRELASTTSLNALGVGVGRVLSSRLAA</sequence>
<evidence type="ECO:0000259" key="1">
    <source>
        <dbReference type="Pfam" id="PF13676"/>
    </source>
</evidence>
<dbReference type="InterPro" id="IPR000157">
    <property type="entry name" value="TIR_dom"/>
</dbReference>
<dbReference type="Pfam" id="PF18163">
    <property type="entry name" value="LD_cluster2"/>
    <property type="match status" value="2"/>
</dbReference>